<sequence>MVTFQVEAFLILILYITWKFKVRFVEAFPVGCSLLVLGLYLLSFFRALSFSDYIAAAGLIATLFILAKKTKEQRKEIMSFVRGELFRASTLTALFMAIVVCICVGGKAVSWWDDYNFWATDVKSIFYLNGFAHKYANVAAEFGDYPPGTQMMKWWFLHFYPKEFQEGLMFAGYYFMNLAFLFPLLKTMKKRNVFVMSLGAVALWLFPAVAEAFWLDGCCADLTMALIYGAFLTAVADKNQDRFFYYGRQALFLMVLVLCKNTGFIWAAFGIIFSCGYQHLWRKKQEGKEKGEEGRKADRLGILTVILLPVLTEGSWLGFCVINRRVAKLTGTALKMATGRMNIPAYQGDMVKAFVEAFLSWPLHRWKTAAVDLSPLGVYLLLLLFLYLIYKFHVLEREVTIYTGIFFALSGALFYAFNLIGHLTIFAVETQYLEPFGMVSSIERYGAPFTIGGLYLLGYYVLNSAKSKVGAIVCMAFVFLTTDHMGAYRGLIGYKEDVNDVIAERREVIDEDAEAFLQRAGAGKRESIGRVLYLRDASDISWVRNTYINFEAAPVSVMYGNVDAAAMRSEDIVNALRDAHAGFLYVDALKGNGEELFESFLDGEGFAYGCLYQVVEESNGMRFVKAKEF</sequence>
<feature type="transmembrane region" description="Helical" evidence="1">
    <location>
        <begin position="300"/>
        <end position="322"/>
    </location>
</feature>
<keyword evidence="3" id="KW-1185">Reference proteome</keyword>
<dbReference type="EMBL" id="QZDT01000017">
    <property type="protein sequence ID" value="NBJ93262.1"/>
    <property type="molecule type" value="Genomic_DNA"/>
</dbReference>
<feature type="transmembrane region" description="Helical" evidence="1">
    <location>
        <begin position="445"/>
        <end position="462"/>
    </location>
</feature>
<keyword evidence="1" id="KW-1133">Transmembrane helix</keyword>
<dbReference type="AlphaFoldDB" id="A0A9X5BHY8"/>
<feature type="transmembrane region" description="Helical" evidence="1">
    <location>
        <begin position="402"/>
        <end position="425"/>
    </location>
</feature>
<feature type="transmembrane region" description="Helical" evidence="1">
    <location>
        <begin position="167"/>
        <end position="185"/>
    </location>
</feature>
<dbReference type="Proteomes" id="UP001154420">
    <property type="component" value="Unassembled WGS sequence"/>
</dbReference>
<accession>A0A9X5BHY8</accession>
<feature type="transmembrane region" description="Helical" evidence="1">
    <location>
        <begin position="192"/>
        <end position="210"/>
    </location>
</feature>
<evidence type="ECO:0000256" key="1">
    <source>
        <dbReference type="SAM" id="Phobius"/>
    </source>
</evidence>
<evidence type="ECO:0000313" key="2">
    <source>
        <dbReference type="EMBL" id="NBJ93262.1"/>
    </source>
</evidence>
<feature type="transmembrane region" description="Helical" evidence="1">
    <location>
        <begin position="373"/>
        <end position="390"/>
    </location>
</feature>
<gene>
    <name evidence="2" type="ORF">D5281_11820</name>
</gene>
<reference evidence="2" key="1">
    <citation type="submission" date="2018-09" db="EMBL/GenBank/DDBJ databases">
        <title>Murine metabolic-syndrome-specific gut microbial biobank.</title>
        <authorList>
            <person name="Liu C."/>
        </authorList>
    </citation>
    <scope>NUCLEOTIDE SEQUENCE</scope>
    <source>
        <strain evidence="2">D42-62</strain>
    </source>
</reference>
<dbReference type="RefSeq" id="WP_160560387.1">
    <property type="nucleotide sequence ID" value="NZ_QZDT01000017.1"/>
</dbReference>
<feature type="transmembrane region" description="Helical" evidence="1">
    <location>
        <begin position="469"/>
        <end position="488"/>
    </location>
</feature>
<dbReference type="OrthoDB" id="1993544at2"/>
<name>A0A9X5BHY8_9FIRM</name>
<organism evidence="2 3">
    <name type="scientific">Parablautia muri</name>
    <dbReference type="NCBI Taxonomy" id="2320879"/>
    <lineage>
        <taxon>Bacteria</taxon>
        <taxon>Bacillati</taxon>
        <taxon>Bacillota</taxon>
        <taxon>Clostridia</taxon>
        <taxon>Lachnospirales</taxon>
        <taxon>Lachnospiraceae</taxon>
        <taxon>Parablautia</taxon>
    </lineage>
</organism>
<comment type="caution">
    <text evidence="2">The sequence shown here is derived from an EMBL/GenBank/DDBJ whole genome shotgun (WGS) entry which is preliminary data.</text>
</comment>
<keyword evidence="1" id="KW-0472">Membrane</keyword>
<protein>
    <submittedName>
        <fullName evidence="2">Uncharacterized protein</fullName>
    </submittedName>
</protein>
<proteinExistence type="predicted"/>
<evidence type="ECO:0000313" key="3">
    <source>
        <dbReference type="Proteomes" id="UP001154420"/>
    </source>
</evidence>
<feature type="transmembrane region" description="Helical" evidence="1">
    <location>
        <begin position="24"/>
        <end position="44"/>
    </location>
</feature>
<feature type="transmembrane region" description="Helical" evidence="1">
    <location>
        <begin position="50"/>
        <end position="67"/>
    </location>
</feature>
<feature type="transmembrane region" description="Helical" evidence="1">
    <location>
        <begin position="251"/>
        <end position="280"/>
    </location>
</feature>
<keyword evidence="1" id="KW-0812">Transmembrane</keyword>
<feature type="transmembrane region" description="Helical" evidence="1">
    <location>
        <begin position="88"/>
        <end position="112"/>
    </location>
</feature>